<keyword evidence="3" id="KW-1185">Reference proteome</keyword>
<proteinExistence type="predicted"/>
<feature type="compositionally biased region" description="Basic and acidic residues" evidence="1">
    <location>
        <begin position="72"/>
        <end position="90"/>
    </location>
</feature>
<dbReference type="Proteomes" id="UP001217918">
    <property type="component" value="Unassembled WGS sequence"/>
</dbReference>
<name>A0AAD9MCJ2_9PEZI</name>
<dbReference type="EMBL" id="JAQQPM010000002">
    <property type="protein sequence ID" value="KAK2067996.1"/>
    <property type="molecule type" value="Genomic_DNA"/>
</dbReference>
<evidence type="ECO:0000256" key="1">
    <source>
        <dbReference type="SAM" id="MobiDB-lite"/>
    </source>
</evidence>
<comment type="caution">
    <text evidence="2">The sequence shown here is derived from an EMBL/GenBank/DDBJ whole genome shotgun (WGS) entry which is preliminary data.</text>
</comment>
<evidence type="ECO:0000313" key="3">
    <source>
        <dbReference type="Proteomes" id="UP001217918"/>
    </source>
</evidence>
<feature type="compositionally biased region" description="Basic and acidic residues" evidence="1">
    <location>
        <begin position="53"/>
        <end position="65"/>
    </location>
</feature>
<reference evidence="2" key="1">
    <citation type="journal article" date="2023" name="Mol. Plant Microbe Interact.">
        <title>Elucidating the Obligate Nature and Biological Capacity of an Invasive Fungal Corn Pathogen.</title>
        <authorList>
            <person name="MacCready J.S."/>
            <person name="Roggenkamp E.M."/>
            <person name="Gdanetz K."/>
            <person name="Chilvers M.I."/>
        </authorList>
    </citation>
    <scope>NUCLEOTIDE SEQUENCE</scope>
    <source>
        <strain evidence="2">PM02</strain>
    </source>
</reference>
<feature type="compositionally biased region" description="Acidic residues" evidence="1">
    <location>
        <begin position="14"/>
        <end position="32"/>
    </location>
</feature>
<feature type="region of interest" description="Disordered" evidence="1">
    <location>
        <begin position="1"/>
        <end position="103"/>
    </location>
</feature>
<feature type="compositionally biased region" description="Basic and acidic residues" evidence="1">
    <location>
        <begin position="33"/>
        <end position="45"/>
    </location>
</feature>
<gene>
    <name evidence="2" type="ORF">P8C59_002670</name>
</gene>
<sequence>MDENWVRMLLDERENFDETEELDEDNELEDSDGPYKDDKLDKNDELDIGGELGGERGELGKREELGETEELDERRELDEKKEVEDTKKLDEGEEVDEDQELGKSKELDESALLNKSIELAESANFDVVLPVDDDKLLILARLLASVPLAVSPVDVDGDSKVPADVPVEDCKELGRIAVKLEDTVTGELEDSWANVAVLATVLLAIGKDDNNKGPSVVDVDGSAELEDGVVLADKVLGTCDARELLLLLLNIVFTVDVVCQLDNNGALGLETEREDDAPELEVDDGGMLALETGIEDQAQGLVVALLVPATLLVDVERILLELLEVGVWEFESDKVVELGMDVENEVPEFVIAVPAPTRLLEMLDESVVDRLADGKAVELEIEEAFVD</sequence>
<evidence type="ECO:0000313" key="2">
    <source>
        <dbReference type="EMBL" id="KAK2067996.1"/>
    </source>
</evidence>
<accession>A0AAD9MCJ2</accession>
<dbReference type="AlphaFoldDB" id="A0AAD9MCJ2"/>
<organism evidence="2 3">
    <name type="scientific">Phyllachora maydis</name>
    <dbReference type="NCBI Taxonomy" id="1825666"/>
    <lineage>
        <taxon>Eukaryota</taxon>
        <taxon>Fungi</taxon>
        <taxon>Dikarya</taxon>
        <taxon>Ascomycota</taxon>
        <taxon>Pezizomycotina</taxon>
        <taxon>Sordariomycetes</taxon>
        <taxon>Sordariomycetidae</taxon>
        <taxon>Phyllachorales</taxon>
        <taxon>Phyllachoraceae</taxon>
        <taxon>Phyllachora</taxon>
    </lineage>
</organism>
<protein>
    <submittedName>
        <fullName evidence="2">Uncharacterized protein</fullName>
    </submittedName>
</protein>